<feature type="region of interest" description="Disordered" evidence="1">
    <location>
        <begin position="42"/>
        <end position="71"/>
    </location>
</feature>
<evidence type="ECO:0000313" key="3">
    <source>
        <dbReference type="EMBL" id="KAI6646348.1"/>
    </source>
</evidence>
<evidence type="ECO:0000259" key="2">
    <source>
        <dbReference type="Pfam" id="PF13843"/>
    </source>
</evidence>
<feature type="domain" description="PiggyBac transposable element-derived protein" evidence="2">
    <location>
        <begin position="132"/>
        <end position="471"/>
    </location>
</feature>
<evidence type="ECO:0000313" key="4">
    <source>
        <dbReference type="Proteomes" id="UP001165289"/>
    </source>
</evidence>
<sequence length="473" mass="54603">MASPFVEPPPAKKKKSNVTFDLTIEDYHYDSDEDIDFDELDEAVDSDDSYDSHISTDGSENCLDTSDSESQSILSEMDVSIPDLSGEEHNLAYTARDQTGWYNDNIINLHDHGTPKEHFATLTDLSKESTTPGEFMKLFFNHEVCNHILEMTNKKLQFHLDEHPDISRPYFSLFVIDELYAFIGMMILFGVFRSSREPLSELYSDDPNKGRPIFPAAMPRDRMKHLLRFLRFDDIYSRIERVKSDKLAPIRFVFDNINSTLNSAYSSNTNVTIDEHLCRYRGKCPFRQYIPSKPDKYGIKVFILADAKTFYPMNLEIYTGKCAGSRTTESLSMRLTSILKPGQVVTGDNYFTSVSLVRKLLIEKGIYYNGTIRKSRKEIPKEVNEIKGLMPFTSRFLFGNGFALIQYVPRKNKSVLMLSSVHFTKETAKDDRQKPLSITDYNKNKCGVDKLDQNIKEFRPYRAIRRWPCVVFF</sequence>
<dbReference type="AlphaFoldDB" id="A0AAV7JC56"/>
<reference evidence="3 4" key="1">
    <citation type="journal article" date="2023" name="BMC Biol.">
        <title>The compact genome of the sponge Oopsacas minuta (Hexactinellida) is lacking key metazoan core genes.</title>
        <authorList>
            <person name="Santini S."/>
            <person name="Schenkelaars Q."/>
            <person name="Jourda C."/>
            <person name="Duchesne M."/>
            <person name="Belahbib H."/>
            <person name="Rocher C."/>
            <person name="Selva M."/>
            <person name="Riesgo A."/>
            <person name="Vervoort M."/>
            <person name="Leys S.P."/>
            <person name="Kodjabachian L."/>
            <person name="Le Bivic A."/>
            <person name="Borchiellini C."/>
            <person name="Claverie J.M."/>
            <person name="Renard E."/>
        </authorList>
    </citation>
    <scope>NUCLEOTIDE SEQUENCE [LARGE SCALE GENOMIC DNA]</scope>
    <source>
        <strain evidence="3">SPO-2</strain>
    </source>
</reference>
<accession>A0AAV7JC56</accession>
<evidence type="ECO:0000256" key="1">
    <source>
        <dbReference type="SAM" id="MobiDB-lite"/>
    </source>
</evidence>
<feature type="compositionally biased region" description="Polar residues" evidence="1">
    <location>
        <begin position="52"/>
        <end position="71"/>
    </location>
</feature>
<name>A0AAV7JC56_9METZ</name>
<dbReference type="EMBL" id="JAKMXF010000355">
    <property type="protein sequence ID" value="KAI6646348.1"/>
    <property type="molecule type" value="Genomic_DNA"/>
</dbReference>
<dbReference type="InterPro" id="IPR029526">
    <property type="entry name" value="PGBD"/>
</dbReference>
<dbReference type="PANTHER" id="PTHR46599">
    <property type="entry name" value="PIGGYBAC TRANSPOSABLE ELEMENT-DERIVED PROTEIN 4"/>
    <property type="match status" value="1"/>
</dbReference>
<dbReference type="PANTHER" id="PTHR46599:SF6">
    <property type="entry name" value="DUAL SPECIFICITY PHOSPHATASE 26"/>
    <property type="match status" value="1"/>
</dbReference>
<dbReference type="Pfam" id="PF13843">
    <property type="entry name" value="DDE_Tnp_1_7"/>
    <property type="match status" value="1"/>
</dbReference>
<keyword evidence="4" id="KW-1185">Reference proteome</keyword>
<protein>
    <submittedName>
        <fullName evidence="3">PiggyBac transposable element-derived protein 4</fullName>
    </submittedName>
</protein>
<dbReference type="Proteomes" id="UP001165289">
    <property type="component" value="Unassembled WGS sequence"/>
</dbReference>
<comment type="caution">
    <text evidence="3">The sequence shown here is derived from an EMBL/GenBank/DDBJ whole genome shotgun (WGS) entry which is preliminary data.</text>
</comment>
<gene>
    <name evidence="3" type="ORF">LOD99_9219</name>
</gene>
<organism evidence="3 4">
    <name type="scientific">Oopsacas minuta</name>
    <dbReference type="NCBI Taxonomy" id="111878"/>
    <lineage>
        <taxon>Eukaryota</taxon>
        <taxon>Metazoa</taxon>
        <taxon>Porifera</taxon>
        <taxon>Hexactinellida</taxon>
        <taxon>Hexasterophora</taxon>
        <taxon>Lyssacinosida</taxon>
        <taxon>Leucopsacidae</taxon>
        <taxon>Oopsacas</taxon>
    </lineage>
</organism>
<proteinExistence type="predicted"/>